<accession>A0A916YZ96</accession>
<dbReference type="AlphaFoldDB" id="A0A916YZ96"/>
<dbReference type="SUPFAM" id="SSF82607">
    <property type="entry name" value="YbaB-like"/>
    <property type="match status" value="1"/>
</dbReference>
<evidence type="ECO:0000256" key="2">
    <source>
        <dbReference type="HAMAP-Rule" id="MF_00274"/>
    </source>
</evidence>
<dbReference type="PIRSF" id="PIRSF004555">
    <property type="entry name" value="UCP004555"/>
    <property type="match status" value="1"/>
</dbReference>
<evidence type="ECO:0000313" key="4">
    <source>
        <dbReference type="EMBL" id="GGD68118.1"/>
    </source>
</evidence>
<feature type="coiled-coil region" evidence="3">
    <location>
        <begin position="6"/>
        <end position="33"/>
    </location>
</feature>
<comment type="subcellular location">
    <subcellularLocation>
        <location evidence="2">Cytoplasm</location>
        <location evidence="2">Nucleoid</location>
    </subcellularLocation>
</comment>
<dbReference type="GO" id="GO:0005829">
    <property type="term" value="C:cytosol"/>
    <property type="evidence" value="ECO:0007669"/>
    <property type="project" value="TreeGrafter"/>
</dbReference>
<proteinExistence type="inferred from homology"/>
<keyword evidence="1 2" id="KW-0238">DNA-binding</keyword>
<comment type="similarity">
    <text evidence="2">Belongs to the YbaB/EbfC family.</text>
</comment>
<organism evidence="4 5">
    <name type="scientific">Emticicia aquatilis</name>
    <dbReference type="NCBI Taxonomy" id="1537369"/>
    <lineage>
        <taxon>Bacteria</taxon>
        <taxon>Pseudomonadati</taxon>
        <taxon>Bacteroidota</taxon>
        <taxon>Cytophagia</taxon>
        <taxon>Cytophagales</taxon>
        <taxon>Leadbetterellaceae</taxon>
        <taxon>Emticicia</taxon>
    </lineage>
</organism>
<dbReference type="PANTHER" id="PTHR33449:SF1">
    <property type="entry name" value="NUCLEOID-ASSOCIATED PROTEIN YBAB"/>
    <property type="match status" value="1"/>
</dbReference>
<comment type="function">
    <text evidence="2">Binds to DNA and alters its conformation. May be involved in regulation of gene expression, nucleoid organization and DNA protection.</text>
</comment>
<keyword evidence="5" id="KW-1185">Reference proteome</keyword>
<keyword evidence="3" id="KW-0175">Coiled coil</keyword>
<reference evidence="4" key="1">
    <citation type="journal article" date="2014" name="Int. J. Syst. Evol. Microbiol.">
        <title>Complete genome sequence of Corynebacterium casei LMG S-19264T (=DSM 44701T), isolated from a smear-ripened cheese.</title>
        <authorList>
            <consortium name="US DOE Joint Genome Institute (JGI-PGF)"/>
            <person name="Walter F."/>
            <person name="Albersmeier A."/>
            <person name="Kalinowski J."/>
            <person name="Ruckert C."/>
        </authorList>
    </citation>
    <scope>NUCLEOTIDE SEQUENCE</scope>
    <source>
        <strain evidence="4">CGMCC 1.15958</strain>
    </source>
</reference>
<dbReference type="GO" id="GO:0003677">
    <property type="term" value="F:DNA binding"/>
    <property type="evidence" value="ECO:0007669"/>
    <property type="project" value="UniProtKB-UniRule"/>
</dbReference>
<dbReference type="HAMAP" id="MF_00274">
    <property type="entry name" value="DNA_YbaB_EbfC"/>
    <property type="match status" value="1"/>
</dbReference>
<gene>
    <name evidence="4" type="primary">YbaB</name>
    <name evidence="4" type="ORF">GCM10011514_35320</name>
</gene>
<dbReference type="EMBL" id="BMKK01000007">
    <property type="protein sequence ID" value="GGD68118.1"/>
    <property type="molecule type" value="Genomic_DNA"/>
</dbReference>
<dbReference type="InterPro" id="IPR004401">
    <property type="entry name" value="YbaB/EbfC"/>
</dbReference>
<comment type="caution">
    <text evidence="4">The sequence shown here is derived from an EMBL/GenBank/DDBJ whole genome shotgun (WGS) entry which is preliminary data.</text>
</comment>
<protein>
    <recommendedName>
        <fullName evidence="2">Nucleoid-associated protein GCM10011514_35320</fullName>
    </recommendedName>
</protein>
<dbReference type="NCBIfam" id="TIGR00103">
    <property type="entry name" value="DNA_YbaB_EbfC"/>
    <property type="match status" value="1"/>
</dbReference>
<dbReference type="Gene3D" id="3.30.1310.10">
    <property type="entry name" value="Nucleoid-associated protein YbaB-like domain"/>
    <property type="match status" value="1"/>
</dbReference>
<dbReference type="GO" id="GO:0043590">
    <property type="term" value="C:bacterial nucleoid"/>
    <property type="evidence" value="ECO:0007669"/>
    <property type="project" value="UniProtKB-UniRule"/>
</dbReference>
<keyword evidence="2" id="KW-0963">Cytoplasm</keyword>
<evidence type="ECO:0000256" key="1">
    <source>
        <dbReference type="ARBA" id="ARBA00023125"/>
    </source>
</evidence>
<dbReference type="Pfam" id="PF02575">
    <property type="entry name" value="YbaB_DNA_bd"/>
    <property type="match status" value="1"/>
</dbReference>
<comment type="subunit">
    <text evidence="2">Homodimer.</text>
</comment>
<evidence type="ECO:0000256" key="3">
    <source>
        <dbReference type="SAM" id="Coils"/>
    </source>
</evidence>
<dbReference type="RefSeq" id="WP_188767858.1">
    <property type="nucleotide sequence ID" value="NZ_BMKK01000007.1"/>
</dbReference>
<dbReference type="InterPro" id="IPR036894">
    <property type="entry name" value="YbaB-like_sf"/>
</dbReference>
<evidence type="ECO:0000313" key="5">
    <source>
        <dbReference type="Proteomes" id="UP000609064"/>
    </source>
</evidence>
<sequence length="113" mass="12500">MNMGDLFGMASKMKEMQARMQEAQENLTKITEVGEAGAGMVKATANGKKQLVRIEIDEDLMKASDREILQDLIVAATNKALEKVEVKAKEELQKSTEGLMPNIPGMDLDKLFK</sequence>
<dbReference type="Proteomes" id="UP000609064">
    <property type="component" value="Unassembled WGS sequence"/>
</dbReference>
<dbReference type="PANTHER" id="PTHR33449">
    <property type="entry name" value="NUCLEOID-ASSOCIATED PROTEIN YBAB"/>
    <property type="match status" value="1"/>
</dbReference>
<reference evidence="4" key="2">
    <citation type="submission" date="2020-09" db="EMBL/GenBank/DDBJ databases">
        <authorList>
            <person name="Sun Q."/>
            <person name="Zhou Y."/>
        </authorList>
    </citation>
    <scope>NUCLEOTIDE SEQUENCE</scope>
    <source>
        <strain evidence="4">CGMCC 1.15958</strain>
    </source>
</reference>
<name>A0A916YZ96_9BACT</name>